<evidence type="ECO:0000313" key="1">
    <source>
        <dbReference type="EMBL" id="QQM45114.1"/>
    </source>
</evidence>
<evidence type="ECO:0000313" key="2">
    <source>
        <dbReference type="Proteomes" id="UP000595636"/>
    </source>
</evidence>
<organism evidence="1 2">
    <name type="scientific">Streptomyces liliifuscus</name>
    <dbReference type="NCBI Taxonomy" id="2797636"/>
    <lineage>
        <taxon>Bacteria</taxon>
        <taxon>Bacillati</taxon>
        <taxon>Actinomycetota</taxon>
        <taxon>Actinomycetes</taxon>
        <taxon>Kitasatosporales</taxon>
        <taxon>Streptomycetaceae</taxon>
        <taxon>Streptomyces</taxon>
    </lineage>
</organism>
<dbReference type="RefSeq" id="WP_200399923.1">
    <property type="nucleotide sequence ID" value="NZ_CP066831.1"/>
</dbReference>
<accession>A0A7T7L294</accession>
<keyword evidence="2" id="KW-1185">Reference proteome</keyword>
<dbReference type="EMBL" id="CP066831">
    <property type="protein sequence ID" value="QQM45114.1"/>
    <property type="molecule type" value="Genomic_DNA"/>
</dbReference>
<protein>
    <submittedName>
        <fullName evidence="1">Uncharacterized protein</fullName>
    </submittedName>
</protein>
<name>A0A7T7L294_9ACTN</name>
<dbReference type="AlphaFoldDB" id="A0A7T7L294"/>
<dbReference type="KEGG" id="slf:JEQ17_40765"/>
<gene>
    <name evidence="1" type="ORF">JEQ17_40765</name>
</gene>
<sequence>MSTESTTETARHVLWHYGHRGGYRPGRFTQLLMQAIVAADVTHTARLASAYPELVEAMNLAANREDGIAQLKKTAGLACIRCGDEDGPFAGAPHQPLCEPCARPMPLDAA</sequence>
<reference evidence="1 2" key="1">
    <citation type="submission" date="2020-12" db="EMBL/GenBank/DDBJ databases">
        <title>A novel species.</title>
        <authorList>
            <person name="Li K."/>
        </authorList>
    </citation>
    <scope>NUCLEOTIDE SEQUENCE [LARGE SCALE GENOMIC DNA]</scope>
    <source>
        <strain evidence="1 2">ZYC-3</strain>
    </source>
</reference>
<dbReference type="Proteomes" id="UP000595636">
    <property type="component" value="Chromosome"/>
</dbReference>
<proteinExistence type="predicted"/>